<dbReference type="PIRSF" id="PIRSF003073">
    <property type="entry name" value="DNAC_TnpB_IstB"/>
    <property type="match status" value="1"/>
</dbReference>
<protein>
    <submittedName>
        <fullName evidence="2">Phage replication protein</fullName>
    </submittedName>
</protein>
<dbReference type="GO" id="GO:0006260">
    <property type="term" value="P:DNA replication"/>
    <property type="evidence" value="ECO:0007669"/>
    <property type="project" value="TreeGrafter"/>
</dbReference>
<dbReference type="SUPFAM" id="SSF52540">
    <property type="entry name" value="P-loop containing nucleoside triphosphate hydrolases"/>
    <property type="match status" value="1"/>
</dbReference>
<dbReference type="InterPro" id="IPR002611">
    <property type="entry name" value="IstB_ATP-bd"/>
</dbReference>
<dbReference type="InterPro" id="IPR027417">
    <property type="entry name" value="P-loop_NTPase"/>
</dbReference>
<proteinExistence type="predicted"/>
<dbReference type="EMBL" id="FN545229">
    <property type="protein sequence ID" value="CBA74361.1"/>
    <property type="molecule type" value="Genomic_DNA"/>
</dbReference>
<dbReference type="CDD" id="cd00009">
    <property type="entry name" value="AAA"/>
    <property type="match status" value="1"/>
</dbReference>
<feature type="domain" description="IstB-like ATP-binding" evidence="1">
    <location>
        <begin position="55"/>
        <end position="248"/>
    </location>
</feature>
<dbReference type="PANTHER" id="PTHR30050:SF4">
    <property type="entry name" value="ATP-BINDING PROTEIN RV3427C IN INSERTION SEQUENCE-RELATED"/>
    <property type="match status" value="1"/>
</dbReference>
<name>D2U142_9GAMM</name>
<reference evidence="2" key="1">
    <citation type="journal article" date="2010" name="Insect Mol. Biol.">
        <title>The draft genome sequence of Arsenophonus nasoniae, son-killer bacterium of Nasonia vitripennis, reveals genes associated with virulence and symbiosis.</title>
        <authorList>
            <person name="Wilkes T."/>
            <person name="Darby A.C."/>
            <person name="Choi J."/>
            <person name="Colborne J.K."/>
            <person name="Werren J.H."/>
            <person name="Hurst G.D.D."/>
        </authorList>
    </citation>
    <scope>NUCLEOTIDE SEQUENCE</scope>
</reference>
<dbReference type="Pfam" id="PF01695">
    <property type="entry name" value="IstB_IS21"/>
    <property type="match status" value="1"/>
</dbReference>
<dbReference type="GO" id="GO:0005524">
    <property type="term" value="F:ATP binding"/>
    <property type="evidence" value="ECO:0007669"/>
    <property type="project" value="InterPro"/>
</dbReference>
<dbReference type="AlphaFoldDB" id="D2U142"/>
<accession>D2U142</accession>
<dbReference type="Gene3D" id="3.40.50.300">
    <property type="entry name" value="P-loop containing nucleotide triphosphate hydrolases"/>
    <property type="match status" value="1"/>
</dbReference>
<dbReference type="PANTHER" id="PTHR30050">
    <property type="entry name" value="CHROMOSOMAL REPLICATION INITIATOR PROTEIN DNAA"/>
    <property type="match status" value="1"/>
</dbReference>
<sequence>MLSTVNFFGDETMNIIQRLQKIMPANIKPIACSWEEHLAKMQKISEEARLQDVVFRKQHRIENLFGRSGIAPLHAHCRFENYRILNAGQKNALNQSVAFAKNFGTGFGGFVFSGGCGTGKNHLAASIGYYLMSKGRSVLCITVADLMMRFRATYEKTAKVTEQQLLDELCKVDLLILDEIGIQYQHSENTKIIINQLVDRRTSHKKPIGMLTNLNSEQIRQVLGDRIIDRMMMSNGIWLNFNWSSYRRKIQ</sequence>
<dbReference type="InterPro" id="IPR028350">
    <property type="entry name" value="DNAC/IstB-like"/>
</dbReference>
<organism evidence="2">
    <name type="scientific">Arsenophonus nasoniae</name>
    <name type="common">son-killer infecting Nasonia vitripennis</name>
    <dbReference type="NCBI Taxonomy" id="638"/>
    <lineage>
        <taxon>Bacteria</taxon>
        <taxon>Pseudomonadati</taxon>
        <taxon>Pseudomonadota</taxon>
        <taxon>Gammaproteobacteria</taxon>
        <taxon>Enterobacterales</taxon>
        <taxon>Morganellaceae</taxon>
        <taxon>Arsenophonus</taxon>
    </lineage>
</organism>
<evidence type="ECO:0000313" key="2">
    <source>
        <dbReference type="EMBL" id="CBA74361.1"/>
    </source>
</evidence>
<gene>
    <name evidence="2" type="ORF">ARN_22470</name>
</gene>
<evidence type="ECO:0000259" key="1">
    <source>
        <dbReference type="Pfam" id="PF01695"/>
    </source>
</evidence>